<evidence type="ECO:0000256" key="1">
    <source>
        <dbReference type="SAM" id="MobiDB-lite"/>
    </source>
</evidence>
<dbReference type="PANTHER" id="PTHR10476">
    <property type="entry name" value="CHARGED MULTIVESICULAR BODY PROTEIN"/>
    <property type="match status" value="1"/>
</dbReference>
<gene>
    <name evidence="2" type="primary">DID2</name>
    <name evidence="2" type="ORF">AWJ20_935</name>
</gene>
<dbReference type="InterPro" id="IPR005024">
    <property type="entry name" value="Snf7_fam"/>
</dbReference>
<dbReference type="GeneID" id="30038022"/>
<feature type="region of interest" description="Disordered" evidence="1">
    <location>
        <begin position="80"/>
        <end position="100"/>
    </location>
</feature>
<accession>A0A167DAA2</accession>
<evidence type="ECO:0000313" key="2">
    <source>
        <dbReference type="EMBL" id="ANB12671.1"/>
    </source>
</evidence>
<dbReference type="Gene3D" id="6.10.250.440">
    <property type="match status" value="1"/>
</dbReference>
<evidence type="ECO:0000313" key="3">
    <source>
        <dbReference type="Proteomes" id="UP000189580"/>
    </source>
</evidence>
<dbReference type="KEGG" id="slb:AWJ20_935"/>
<dbReference type="RefSeq" id="XP_018735148.1">
    <property type="nucleotide sequence ID" value="XM_018882906.1"/>
</dbReference>
<dbReference type="EMBL" id="CP014501">
    <property type="protein sequence ID" value="ANB12671.1"/>
    <property type="molecule type" value="Genomic_DNA"/>
</dbReference>
<dbReference type="AlphaFoldDB" id="A0A167DAA2"/>
<reference evidence="2 3" key="1">
    <citation type="submission" date="2016-02" db="EMBL/GenBank/DDBJ databases">
        <title>Complete genome sequence and transcriptome regulation of the pentose utilising yeast Sugiyamaella lignohabitans.</title>
        <authorList>
            <person name="Bellasio M."/>
            <person name="Peymann A."/>
            <person name="Valli M."/>
            <person name="Sipitzky M."/>
            <person name="Graf A."/>
            <person name="Sauer M."/>
            <person name="Marx H."/>
            <person name="Mattanovich D."/>
        </authorList>
    </citation>
    <scope>NUCLEOTIDE SEQUENCE [LARGE SCALE GENOMIC DNA]</scope>
    <source>
        <strain evidence="2 3">CBS 10342</strain>
    </source>
</reference>
<name>A0A167DAA2_9ASCO</name>
<protein>
    <submittedName>
        <fullName evidence="2">Did2p</fullName>
    </submittedName>
</protein>
<sequence>MRQVTGSMATVVHGMDKAMESMNTEKISLVMDKFESQFEDLDATAQYYENVASSANAVSTPQEDVDLLMQKIADEAGLELRQDLDSKETPQTTRVDAIEQVEDSLNERLKALRS</sequence>
<dbReference type="Proteomes" id="UP000189580">
    <property type="component" value="Chromosome a"/>
</dbReference>
<proteinExistence type="predicted"/>
<organism evidence="2 3">
    <name type="scientific">Sugiyamaella lignohabitans</name>
    <dbReference type="NCBI Taxonomy" id="796027"/>
    <lineage>
        <taxon>Eukaryota</taxon>
        <taxon>Fungi</taxon>
        <taxon>Dikarya</taxon>
        <taxon>Ascomycota</taxon>
        <taxon>Saccharomycotina</taxon>
        <taxon>Dipodascomycetes</taxon>
        <taxon>Dipodascales</taxon>
        <taxon>Trichomonascaceae</taxon>
        <taxon>Sugiyamaella</taxon>
    </lineage>
</organism>
<keyword evidence="3" id="KW-1185">Reference proteome</keyword>
<dbReference type="GO" id="GO:0007034">
    <property type="term" value="P:vacuolar transport"/>
    <property type="evidence" value="ECO:0007669"/>
    <property type="project" value="InterPro"/>
</dbReference>
<dbReference type="OrthoDB" id="10266568at2759"/>